<accession>A0A0N8AH28</accession>
<proteinExistence type="predicted"/>
<name>A0A0N8AH28_9CRUS</name>
<evidence type="ECO:0000313" key="1">
    <source>
        <dbReference type="EMBL" id="KZS20011.1"/>
    </source>
</evidence>
<keyword evidence="2" id="KW-1185">Reference proteome</keyword>
<dbReference type="Proteomes" id="UP000076858">
    <property type="component" value="Unassembled WGS sequence"/>
</dbReference>
<gene>
    <name evidence="1" type="ORF">APZ42_013342</name>
</gene>
<reference evidence="1 2" key="1">
    <citation type="submission" date="2016-03" db="EMBL/GenBank/DDBJ databases">
        <title>EvidentialGene: Evidence-directed Construction of Genes on Genomes.</title>
        <authorList>
            <person name="Gilbert D.G."/>
            <person name="Choi J.-H."/>
            <person name="Mockaitis K."/>
            <person name="Colbourne J."/>
            <person name="Pfrender M."/>
        </authorList>
    </citation>
    <scope>NUCLEOTIDE SEQUENCE [LARGE SCALE GENOMIC DNA]</scope>
    <source>
        <strain evidence="1 2">Xinb3</strain>
        <tissue evidence="1">Complete organism</tissue>
    </source>
</reference>
<dbReference type="EMBL" id="LRGB01000248">
    <property type="protein sequence ID" value="KZS20011.1"/>
    <property type="molecule type" value="Genomic_DNA"/>
</dbReference>
<sequence>MNVARFQRKKTRKTSLRTCPTLITSITSFCTFCQKIRQCRVYVRDRKVDVVGVCGDSYHPCHTSRFLY</sequence>
<evidence type="ECO:0000313" key="2">
    <source>
        <dbReference type="Proteomes" id="UP000076858"/>
    </source>
</evidence>
<organism evidence="1 2">
    <name type="scientific">Daphnia magna</name>
    <dbReference type="NCBI Taxonomy" id="35525"/>
    <lineage>
        <taxon>Eukaryota</taxon>
        <taxon>Metazoa</taxon>
        <taxon>Ecdysozoa</taxon>
        <taxon>Arthropoda</taxon>
        <taxon>Crustacea</taxon>
        <taxon>Branchiopoda</taxon>
        <taxon>Diplostraca</taxon>
        <taxon>Cladocera</taxon>
        <taxon>Anomopoda</taxon>
        <taxon>Daphniidae</taxon>
        <taxon>Daphnia</taxon>
    </lineage>
</organism>
<dbReference type="AlphaFoldDB" id="A0A0N8AH28"/>
<comment type="caution">
    <text evidence="1">The sequence shown here is derived from an EMBL/GenBank/DDBJ whole genome shotgun (WGS) entry which is preliminary data.</text>
</comment>
<protein>
    <submittedName>
        <fullName evidence="1">Uncharacterized protein</fullName>
    </submittedName>
</protein>